<comment type="caution">
    <text evidence="3">The sequence shown here is derived from an EMBL/GenBank/DDBJ whole genome shotgun (WGS) entry which is preliminary data.</text>
</comment>
<gene>
    <name evidence="3" type="ORF">CGL56_12625</name>
</gene>
<evidence type="ECO:0000259" key="2">
    <source>
        <dbReference type="Pfam" id="PF14371"/>
    </source>
</evidence>
<evidence type="ECO:0000313" key="4">
    <source>
        <dbReference type="Proteomes" id="UP000226437"/>
    </source>
</evidence>
<name>A0A2G0CDH6_9BACT</name>
<dbReference type="InterPro" id="IPR025524">
    <property type="entry name" value="DUF4412"/>
</dbReference>
<dbReference type="OrthoDB" id="1412518at2"/>
<dbReference type="EMBL" id="PDLO01000005">
    <property type="protein sequence ID" value="PHK98029.1"/>
    <property type="molecule type" value="Genomic_DNA"/>
</dbReference>
<protein>
    <recommendedName>
        <fullName evidence="2">DUF4412 domain-containing protein</fullName>
    </recommendedName>
</protein>
<reference evidence="3 4" key="1">
    <citation type="submission" date="2017-10" db="EMBL/GenBank/DDBJ databases">
        <title>The draft genome sequence of Lewinella marina KCTC 32374.</title>
        <authorList>
            <person name="Wang K."/>
        </authorList>
    </citation>
    <scope>NUCLEOTIDE SEQUENCE [LARGE SCALE GENOMIC DNA]</scope>
    <source>
        <strain evidence="3 4">MKG-38</strain>
    </source>
</reference>
<dbReference type="Proteomes" id="UP000226437">
    <property type="component" value="Unassembled WGS sequence"/>
</dbReference>
<evidence type="ECO:0000256" key="1">
    <source>
        <dbReference type="SAM" id="SignalP"/>
    </source>
</evidence>
<keyword evidence="4" id="KW-1185">Reference proteome</keyword>
<proteinExistence type="predicted"/>
<evidence type="ECO:0000313" key="3">
    <source>
        <dbReference type="EMBL" id="PHK98029.1"/>
    </source>
</evidence>
<feature type="chain" id="PRO_5013968278" description="DUF4412 domain-containing protein" evidence="1">
    <location>
        <begin position="36"/>
        <end position="272"/>
    </location>
</feature>
<feature type="signal peptide" evidence="1">
    <location>
        <begin position="1"/>
        <end position="35"/>
    </location>
</feature>
<feature type="domain" description="DUF4412" evidence="2">
    <location>
        <begin position="70"/>
        <end position="261"/>
    </location>
</feature>
<keyword evidence="1" id="KW-0732">Signal</keyword>
<sequence>MESDRIKRRTNQPRNAMMNRLILSALLLGILSAPAAGQPTLAYAAPDLPAAPESTRLLTAPVQTGTAFSLTMVVTEQKRNKSEENSVELGATGDKVAMRMADTGEGPVRMIFDGSDGKTTMITTDKKGETQAYRMKVPKLGSLFAKSVDESTDHLRIERTGERRTIDGYDCELVIVENTKENTTTRSWVTKDLDLSTEDVFGRISSVMGGPGAKKMSVPPGLQDLADGFPIQSTTEDGKTTYETHFTDIKSGNNIDHSLFDTEGVEIVEMGF</sequence>
<dbReference type="Pfam" id="PF14371">
    <property type="entry name" value="DUF4412"/>
    <property type="match status" value="1"/>
</dbReference>
<accession>A0A2G0CDH6</accession>
<organism evidence="3 4">
    <name type="scientific">Neolewinella marina</name>
    <dbReference type="NCBI Taxonomy" id="438751"/>
    <lineage>
        <taxon>Bacteria</taxon>
        <taxon>Pseudomonadati</taxon>
        <taxon>Bacteroidota</taxon>
        <taxon>Saprospiria</taxon>
        <taxon>Saprospirales</taxon>
        <taxon>Lewinellaceae</taxon>
        <taxon>Neolewinella</taxon>
    </lineage>
</organism>
<dbReference type="AlphaFoldDB" id="A0A2G0CDH6"/>